<dbReference type="Gene3D" id="3.40.50.1820">
    <property type="entry name" value="alpha/beta hydrolase"/>
    <property type="match status" value="1"/>
</dbReference>
<gene>
    <name evidence="2" type="ORF">GCM10010531_43560</name>
</gene>
<keyword evidence="3" id="KW-1185">Reference proteome</keyword>
<dbReference type="PANTHER" id="PTHR46623:SF7">
    <property type="entry name" value="CARBOXYMETHYLENEBUTENOLIDASE"/>
    <property type="match status" value="1"/>
</dbReference>
<dbReference type="InterPro" id="IPR002925">
    <property type="entry name" value="Dienelactn_hydro"/>
</dbReference>
<evidence type="ECO:0000313" key="2">
    <source>
        <dbReference type="EMBL" id="GAA3184658.1"/>
    </source>
</evidence>
<dbReference type="Pfam" id="PF01738">
    <property type="entry name" value="DLH"/>
    <property type="match status" value="1"/>
</dbReference>
<dbReference type="Proteomes" id="UP001499924">
    <property type="component" value="Unassembled WGS sequence"/>
</dbReference>
<sequence>MPTAPDTAGPLDGWSEAPFTAAGYTHRVFTRSPEHGEGPGVVLLPEIPGMTPQVMGLGNHLVAEGFTVAIPSLFGEPGRDMTPGYAVSTLAKACIAREFAAFARRADRPVAEYVRALARHLHERTGGPGVGVIGMCFSGGFALAAAVEPAVLAPVASQPSVPFPLGGARKRDLGMSDRERDAVAARVRTEGLCLVGLRFPQDGVAPGDRFAALHATFGDGWRVIPLGSGDRNPPGAGRFAHNVLTYEDVEQPGHPTNEARAQVTAFLRERLTR</sequence>
<reference evidence="3" key="1">
    <citation type="journal article" date="2019" name="Int. J. Syst. Evol. Microbiol.">
        <title>The Global Catalogue of Microorganisms (GCM) 10K type strain sequencing project: providing services to taxonomists for standard genome sequencing and annotation.</title>
        <authorList>
            <consortium name="The Broad Institute Genomics Platform"/>
            <consortium name="The Broad Institute Genome Sequencing Center for Infectious Disease"/>
            <person name="Wu L."/>
            <person name="Ma J."/>
        </authorList>
    </citation>
    <scope>NUCLEOTIDE SEQUENCE [LARGE SCALE GENOMIC DNA]</scope>
    <source>
        <strain evidence="3">JCM 15614</strain>
    </source>
</reference>
<dbReference type="GO" id="GO:0016787">
    <property type="term" value="F:hydrolase activity"/>
    <property type="evidence" value="ECO:0007669"/>
    <property type="project" value="UniProtKB-KW"/>
</dbReference>
<evidence type="ECO:0000313" key="3">
    <source>
        <dbReference type="Proteomes" id="UP001499924"/>
    </source>
</evidence>
<dbReference type="EMBL" id="BAAAVV010000020">
    <property type="protein sequence ID" value="GAA3184658.1"/>
    <property type="molecule type" value="Genomic_DNA"/>
</dbReference>
<evidence type="ECO:0000259" key="1">
    <source>
        <dbReference type="Pfam" id="PF01738"/>
    </source>
</evidence>
<dbReference type="InterPro" id="IPR051049">
    <property type="entry name" value="Dienelactone_hydrolase-like"/>
</dbReference>
<dbReference type="RefSeq" id="WP_344691329.1">
    <property type="nucleotide sequence ID" value="NZ_BAAAVV010000020.1"/>
</dbReference>
<protein>
    <submittedName>
        <fullName evidence="2">Dienelactone hydrolase family protein</fullName>
    </submittedName>
</protein>
<comment type="caution">
    <text evidence="2">The sequence shown here is derived from an EMBL/GenBank/DDBJ whole genome shotgun (WGS) entry which is preliminary data.</text>
</comment>
<dbReference type="SUPFAM" id="SSF53474">
    <property type="entry name" value="alpha/beta-Hydrolases"/>
    <property type="match status" value="1"/>
</dbReference>
<proteinExistence type="predicted"/>
<dbReference type="PANTHER" id="PTHR46623">
    <property type="entry name" value="CARBOXYMETHYLENEBUTENOLIDASE-RELATED"/>
    <property type="match status" value="1"/>
</dbReference>
<organism evidence="2 3">
    <name type="scientific">Blastococcus jejuensis</name>
    <dbReference type="NCBI Taxonomy" id="351224"/>
    <lineage>
        <taxon>Bacteria</taxon>
        <taxon>Bacillati</taxon>
        <taxon>Actinomycetota</taxon>
        <taxon>Actinomycetes</taxon>
        <taxon>Geodermatophilales</taxon>
        <taxon>Geodermatophilaceae</taxon>
        <taxon>Blastococcus</taxon>
    </lineage>
</organism>
<name>A0ABP6PNM3_9ACTN</name>
<keyword evidence="2" id="KW-0378">Hydrolase</keyword>
<feature type="domain" description="Dienelactone hydrolase" evidence="1">
    <location>
        <begin position="31"/>
        <end position="153"/>
    </location>
</feature>
<dbReference type="InterPro" id="IPR029058">
    <property type="entry name" value="AB_hydrolase_fold"/>
</dbReference>
<accession>A0ABP6PNM3</accession>